<evidence type="ECO:0000256" key="3">
    <source>
        <dbReference type="ARBA" id="ARBA00022729"/>
    </source>
</evidence>
<dbReference type="InterPro" id="IPR050330">
    <property type="entry name" value="Bact_OuterMem_StrucFunc"/>
</dbReference>
<protein>
    <recommendedName>
        <fullName evidence="9">Peptidoglycan-associated protein</fullName>
    </recommendedName>
</protein>
<evidence type="ECO:0000256" key="7">
    <source>
        <dbReference type="ARBA" id="ARBA00023288"/>
    </source>
</evidence>
<dbReference type="PROSITE" id="PS01068">
    <property type="entry name" value="OMPA_1"/>
    <property type="match status" value="1"/>
</dbReference>
<dbReference type="PRINTS" id="PR01021">
    <property type="entry name" value="OMPADOMAIN"/>
</dbReference>
<dbReference type="InterPro" id="IPR036737">
    <property type="entry name" value="OmpA-like_sf"/>
</dbReference>
<evidence type="ECO:0000259" key="13">
    <source>
        <dbReference type="PROSITE" id="PS51123"/>
    </source>
</evidence>
<accession>A0A1L1PPX1</accession>
<dbReference type="PANTHER" id="PTHR30329:SF21">
    <property type="entry name" value="LIPOPROTEIN YIAD-RELATED"/>
    <property type="match status" value="1"/>
</dbReference>
<feature type="compositionally biased region" description="Basic and acidic residues" evidence="11">
    <location>
        <begin position="32"/>
        <end position="41"/>
    </location>
</feature>
<keyword evidence="5" id="KW-0564">Palmitate</keyword>
<feature type="signal peptide" evidence="12">
    <location>
        <begin position="1"/>
        <end position="24"/>
    </location>
</feature>
<evidence type="ECO:0000256" key="9">
    <source>
        <dbReference type="HAMAP-Rule" id="MF_02204"/>
    </source>
</evidence>
<keyword evidence="3 12" id="KW-0732">Signal</keyword>
<evidence type="ECO:0000256" key="11">
    <source>
        <dbReference type="SAM" id="MobiDB-lite"/>
    </source>
</evidence>
<name>A0A1L1PPX1_HYDIT</name>
<dbReference type="PANTHER" id="PTHR30329">
    <property type="entry name" value="STATOR ELEMENT OF FLAGELLAR MOTOR COMPLEX"/>
    <property type="match status" value="1"/>
</dbReference>
<evidence type="ECO:0000256" key="12">
    <source>
        <dbReference type="SAM" id="SignalP"/>
    </source>
</evidence>
<feature type="chain" id="PRO_5009681663" description="Peptidoglycan-associated protein" evidence="12">
    <location>
        <begin position="25"/>
        <end position="185"/>
    </location>
</feature>
<dbReference type="Pfam" id="PF00691">
    <property type="entry name" value="OmpA"/>
    <property type="match status" value="1"/>
</dbReference>
<dbReference type="InterPro" id="IPR006690">
    <property type="entry name" value="OMPA-like_CS"/>
</dbReference>
<evidence type="ECO:0000256" key="10">
    <source>
        <dbReference type="PROSITE-ProRule" id="PRU00473"/>
    </source>
</evidence>
<comment type="similarity">
    <text evidence="9">Belongs to the Pal lipoprotein family.</text>
</comment>
<evidence type="ECO:0000313" key="15">
    <source>
        <dbReference type="Proteomes" id="UP000028878"/>
    </source>
</evidence>
<keyword evidence="8 9" id="KW-0131">Cell cycle</keyword>
<keyword evidence="2 9" id="KW-0132">Cell division</keyword>
<feature type="domain" description="OmpA-like" evidence="13">
    <location>
        <begin position="71"/>
        <end position="185"/>
    </location>
</feature>
<dbReference type="PROSITE" id="PS51123">
    <property type="entry name" value="OMPA_2"/>
    <property type="match status" value="1"/>
</dbReference>
<keyword evidence="15" id="KW-1185">Reference proteome</keyword>
<dbReference type="SUPFAM" id="SSF103088">
    <property type="entry name" value="OmpA-like"/>
    <property type="match status" value="1"/>
</dbReference>
<comment type="subcellular location">
    <subcellularLocation>
        <location evidence="1">Cell outer membrane</location>
    </subcellularLocation>
</comment>
<sequence length="185" mass="19604" precursor="true">MIPTSALRRTSTLLAALIAAAVLAACGSNVRLDEPPVEDRTGTAAGAGGAGGQGSGVDQRGVAGVQVPGAGSTQPTQMQRIVYFDYDSFEVKPDATQLLEANARYLNANRNVRVALEGHTDERGGREYNLALGQKRAEAVRRAMSLLGVPDSQMEAVSFGEEKPAQTGADESAWAKNRRVELTYR</sequence>
<keyword evidence="7" id="KW-0449">Lipoprotein</keyword>
<feature type="region of interest" description="Disordered" evidence="11">
    <location>
        <begin position="32"/>
        <end position="73"/>
    </location>
</feature>
<dbReference type="NCBIfam" id="TIGR02802">
    <property type="entry name" value="Pal_lipo"/>
    <property type="match status" value="1"/>
</dbReference>
<evidence type="ECO:0000256" key="1">
    <source>
        <dbReference type="ARBA" id="ARBA00004442"/>
    </source>
</evidence>
<evidence type="ECO:0000256" key="8">
    <source>
        <dbReference type="ARBA" id="ARBA00023306"/>
    </source>
</evidence>
<feature type="compositionally biased region" description="Gly residues" evidence="11">
    <location>
        <begin position="45"/>
        <end position="55"/>
    </location>
</feature>
<comment type="function">
    <text evidence="9">Part of the Tol-Pal system, which plays a role in outer membrane invagination during cell division and is important for maintaining outer membrane integrity.</text>
</comment>
<keyword evidence="4 10" id="KW-0472">Membrane</keyword>
<dbReference type="InterPro" id="IPR006665">
    <property type="entry name" value="OmpA-like"/>
</dbReference>
<reference evidence="15" key="1">
    <citation type="submission" date="2014-02" db="EMBL/GenBank/DDBJ databases">
        <authorList>
            <person name="Gan H."/>
        </authorList>
    </citation>
    <scope>NUCLEOTIDE SEQUENCE [LARGE SCALE GENOMIC DNA]</scope>
    <source>
        <strain evidence="15">S1</strain>
    </source>
</reference>
<dbReference type="InterPro" id="IPR006664">
    <property type="entry name" value="OMP_bac"/>
</dbReference>
<organism evidence="14 15">
    <name type="scientific">Hydrogenophaga intermedia</name>
    <dbReference type="NCBI Taxonomy" id="65786"/>
    <lineage>
        <taxon>Bacteria</taxon>
        <taxon>Pseudomonadati</taxon>
        <taxon>Pseudomonadota</taxon>
        <taxon>Betaproteobacteria</taxon>
        <taxon>Burkholderiales</taxon>
        <taxon>Comamonadaceae</taxon>
        <taxon>Hydrogenophaga</taxon>
    </lineage>
</organism>
<keyword evidence="6" id="KW-0998">Cell outer membrane</keyword>
<evidence type="ECO:0000256" key="4">
    <source>
        <dbReference type="ARBA" id="ARBA00023136"/>
    </source>
</evidence>
<dbReference type="HAMAP" id="MF_02204">
    <property type="entry name" value="Pal"/>
    <property type="match status" value="1"/>
</dbReference>
<dbReference type="InterPro" id="IPR039001">
    <property type="entry name" value="Pal"/>
</dbReference>
<proteinExistence type="inferred from homology"/>
<dbReference type="GO" id="GO:0051301">
    <property type="term" value="P:cell division"/>
    <property type="evidence" value="ECO:0007669"/>
    <property type="project" value="UniProtKB-UniRule"/>
</dbReference>
<dbReference type="RefSeq" id="WP_009515834.1">
    <property type="nucleotide sequence ID" value="NZ_CCAE010000005.1"/>
</dbReference>
<gene>
    <name evidence="9" type="primary">pal</name>
    <name evidence="14" type="ORF">BN948_01027</name>
</gene>
<evidence type="ECO:0000256" key="2">
    <source>
        <dbReference type="ARBA" id="ARBA00022618"/>
    </source>
</evidence>
<dbReference type="EMBL" id="CCAE010000005">
    <property type="protein sequence ID" value="CDN86621.1"/>
    <property type="molecule type" value="Genomic_DNA"/>
</dbReference>
<evidence type="ECO:0000313" key="14">
    <source>
        <dbReference type="EMBL" id="CDN86621.1"/>
    </source>
</evidence>
<reference evidence="15" key="2">
    <citation type="submission" date="2014-11" db="EMBL/GenBank/DDBJ databases">
        <title>Draft genome sequence of Hydrogenophaga intermedia S1.</title>
        <authorList>
            <person name="Gan H.M."/>
            <person name="Chew T.H."/>
            <person name="Stolz A."/>
        </authorList>
    </citation>
    <scope>NUCLEOTIDE SEQUENCE [LARGE SCALE GENOMIC DNA]</scope>
    <source>
        <strain evidence="15">S1</strain>
    </source>
</reference>
<dbReference type="Proteomes" id="UP000028878">
    <property type="component" value="Unassembled WGS sequence"/>
</dbReference>
<dbReference type="AlphaFoldDB" id="A0A1L1PPX1"/>
<dbReference type="Gene3D" id="3.30.1330.60">
    <property type="entry name" value="OmpA-like domain"/>
    <property type="match status" value="1"/>
</dbReference>
<evidence type="ECO:0000256" key="6">
    <source>
        <dbReference type="ARBA" id="ARBA00023237"/>
    </source>
</evidence>
<comment type="subunit">
    <text evidence="9">The Tol-Pal system is composed of five core proteins: the inner membrane proteins TolA, TolQ and TolR, the periplasmic protein TolB and the outer membrane protein Pal. They form a network linking the inner and outer membranes and the peptidoglycan layer.</text>
</comment>
<dbReference type="GO" id="GO:0009279">
    <property type="term" value="C:cell outer membrane"/>
    <property type="evidence" value="ECO:0007669"/>
    <property type="project" value="UniProtKB-SubCell"/>
</dbReference>
<evidence type="ECO:0000256" key="5">
    <source>
        <dbReference type="ARBA" id="ARBA00023139"/>
    </source>
</evidence>
<dbReference type="CDD" id="cd07185">
    <property type="entry name" value="OmpA_C-like"/>
    <property type="match status" value="1"/>
</dbReference>
<dbReference type="InterPro" id="IPR014169">
    <property type="entry name" value="Pal_lipo_C"/>
</dbReference>